<name>A0A833R9Q1_9POAL</name>
<proteinExistence type="inferred from homology"/>
<dbReference type="Proteomes" id="UP000623129">
    <property type="component" value="Unassembled WGS sequence"/>
</dbReference>
<comment type="caution">
    <text evidence="5">The sequence shown here is derived from an EMBL/GenBank/DDBJ whole genome shotgun (WGS) entry which is preliminary data.</text>
</comment>
<dbReference type="PANTHER" id="PTHR33543:SF37">
    <property type="entry name" value="METALLOTHIONEIN-LIKE PROTEIN 4B"/>
    <property type="match status" value="1"/>
</dbReference>
<evidence type="ECO:0000256" key="1">
    <source>
        <dbReference type="ARBA" id="ARBA00005802"/>
    </source>
</evidence>
<gene>
    <name evidence="5" type="ORF">FCM35_KLT03030</name>
</gene>
<sequence>MSSCCGGKCGCGSGCGCGSSCKGCGMYPDLTGEVLSTKQTTILFDHPPKSLYLAICLFDGPGHSLTPRWKLGARMAVAAANADPTAAAAATALAANEALLYLYI</sequence>
<dbReference type="GO" id="GO:0046872">
    <property type="term" value="F:metal ion binding"/>
    <property type="evidence" value="ECO:0007669"/>
    <property type="project" value="UniProtKB-UniRule"/>
</dbReference>
<keyword evidence="2 4" id="KW-0479">Metal-binding</keyword>
<dbReference type="EMBL" id="SWLB01000012">
    <property type="protein sequence ID" value="KAF3331624.1"/>
    <property type="molecule type" value="Genomic_DNA"/>
</dbReference>
<evidence type="ECO:0000256" key="3">
    <source>
        <dbReference type="ARBA" id="ARBA00022851"/>
    </source>
</evidence>
<evidence type="ECO:0000256" key="2">
    <source>
        <dbReference type="ARBA" id="ARBA00022723"/>
    </source>
</evidence>
<evidence type="ECO:0000313" key="6">
    <source>
        <dbReference type="Proteomes" id="UP000623129"/>
    </source>
</evidence>
<protein>
    <recommendedName>
        <fullName evidence="4">Metallothionein-like protein</fullName>
    </recommendedName>
</protein>
<accession>A0A833R9Q1</accession>
<dbReference type="AlphaFoldDB" id="A0A833R9Q1"/>
<dbReference type="PANTHER" id="PTHR33543">
    <property type="entry name" value="METALLOTHIONEIN-LIKE PROTEIN 2A"/>
    <property type="match status" value="1"/>
</dbReference>
<organism evidence="5 6">
    <name type="scientific">Carex littledalei</name>
    <dbReference type="NCBI Taxonomy" id="544730"/>
    <lineage>
        <taxon>Eukaryota</taxon>
        <taxon>Viridiplantae</taxon>
        <taxon>Streptophyta</taxon>
        <taxon>Embryophyta</taxon>
        <taxon>Tracheophyta</taxon>
        <taxon>Spermatophyta</taxon>
        <taxon>Magnoliopsida</taxon>
        <taxon>Liliopsida</taxon>
        <taxon>Poales</taxon>
        <taxon>Cyperaceae</taxon>
        <taxon>Cyperoideae</taxon>
        <taxon>Cariceae</taxon>
        <taxon>Carex</taxon>
        <taxon>Carex subgen. Euthyceras</taxon>
    </lineage>
</organism>
<comment type="function">
    <text evidence="4">Metallothioneins have a high content of cysteine residues that bind various heavy metals.</text>
</comment>
<dbReference type="Pfam" id="PF01439">
    <property type="entry name" value="Metallothio_2"/>
    <property type="match status" value="1"/>
</dbReference>
<comment type="similarity">
    <text evidence="1 4">Belongs to the metallothionein superfamily. Type 15 family.</text>
</comment>
<reference evidence="5" key="1">
    <citation type="submission" date="2020-01" db="EMBL/GenBank/DDBJ databases">
        <title>Genome sequence of Kobresia littledalei, the first chromosome-level genome in the family Cyperaceae.</title>
        <authorList>
            <person name="Qu G."/>
        </authorList>
    </citation>
    <scope>NUCLEOTIDE SEQUENCE</scope>
    <source>
        <strain evidence="5">C.B.Clarke</strain>
        <tissue evidence="5">Leaf</tissue>
    </source>
</reference>
<evidence type="ECO:0000313" key="5">
    <source>
        <dbReference type="EMBL" id="KAF3331624.1"/>
    </source>
</evidence>
<keyword evidence="3 4" id="KW-0480">Metal-thiolate cluster</keyword>
<dbReference type="InterPro" id="IPR000347">
    <property type="entry name" value="Metalthion_15p"/>
</dbReference>
<keyword evidence="6" id="KW-1185">Reference proteome</keyword>
<evidence type="ECO:0000256" key="4">
    <source>
        <dbReference type="RuleBase" id="RU369052"/>
    </source>
</evidence>